<reference evidence="9" key="1">
    <citation type="submission" date="2021-01" db="EMBL/GenBank/DDBJ databases">
        <title>Metabolic potential, ecology and presence of endohyphal bacteria is reflected in genomic diversity of Mucoromycotina.</title>
        <authorList>
            <person name="Muszewska A."/>
            <person name="Okrasinska A."/>
            <person name="Steczkiewicz K."/>
            <person name="Drgas O."/>
            <person name="Orlowska M."/>
            <person name="Perlinska-Lenart U."/>
            <person name="Aleksandrzak-Piekarczyk T."/>
            <person name="Szatraj K."/>
            <person name="Zielenkiewicz U."/>
            <person name="Pilsyk S."/>
            <person name="Malc E."/>
            <person name="Mieczkowski P."/>
            <person name="Kruszewska J.S."/>
            <person name="Biernat P."/>
            <person name="Pawlowska J."/>
        </authorList>
    </citation>
    <scope>NUCLEOTIDE SEQUENCE</scope>
    <source>
        <strain evidence="9">WA0000018081</strain>
    </source>
</reference>
<evidence type="ECO:0000256" key="7">
    <source>
        <dbReference type="SAM" id="MobiDB-lite"/>
    </source>
</evidence>
<dbReference type="Proteomes" id="UP000613177">
    <property type="component" value="Unassembled WGS sequence"/>
</dbReference>
<sequence>MDEFDNSLFNDYDFDVAATSTPQPPPQSVEPTDKEDSIAKVKKLKLDEALRYLNFKGKNHEAEDLRKLMTYYTVWANNLYPKYNFSDFAKRVGTHASHRLVREKVNQWQEEYKEKLQVRRNVESELSGQTVGDEDGRKQEESSDDDSDRPLYIPFDENSRPKEKTIKKVQKSKPVKKRRSEFDNEEEVTKQPRTITFSDDDEEETSKPSAKSDEIELALSDNELSSLQIPSQEKSKVDQEKKAIEDSEMHDI</sequence>
<keyword evidence="3 6" id="KW-0227">DNA damage</keyword>
<dbReference type="GO" id="GO:0031298">
    <property type="term" value="C:replication fork protection complex"/>
    <property type="evidence" value="ECO:0007669"/>
    <property type="project" value="TreeGrafter"/>
</dbReference>
<gene>
    <name evidence="9" type="ORF">INT48_001264</name>
</gene>
<dbReference type="GO" id="GO:0043111">
    <property type="term" value="P:replication fork arrest"/>
    <property type="evidence" value="ECO:0007669"/>
    <property type="project" value="TreeGrafter"/>
</dbReference>
<feature type="region of interest" description="Disordered" evidence="7">
    <location>
        <begin position="118"/>
        <end position="252"/>
    </location>
</feature>
<dbReference type="InterPro" id="IPR040038">
    <property type="entry name" value="TIPIN/Csm3/Swi3"/>
</dbReference>
<evidence type="ECO:0000256" key="4">
    <source>
        <dbReference type="ARBA" id="ARBA00023242"/>
    </source>
</evidence>
<evidence type="ECO:0000256" key="2">
    <source>
        <dbReference type="ARBA" id="ARBA00006075"/>
    </source>
</evidence>
<name>A0A8H7SNM8_9FUNG</name>
<feature type="region of interest" description="Disordered" evidence="7">
    <location>
        <begin position="15"/>
        <end position="36"/>
    </location>
</feature>
<feature type="compositionally biased region" description="Polar residues" evidence="7">
    <location>
        <begin position="222"/>
        <end position="232"/>
    </location>
</feature>
<dbReference type="EMBL" id="JAEPRE010000156">
    <property type="protein sequence ID" value="KAG2231328.1"/>
    <property type="molecule type" value="Genomic_DNA"/>
</dbReference>
<dbReference type="PANTHER" id="PTHR13220">
    <property type="entry name" value="TIMELESS INTERACTING-RELATED"/>
    <property type="match status" value="1"/>
</dbReference>
<accession>A0A8H7SNM8</accession>
<evidence type="ECO:0000313" key="10">
    <source>
        <dbReference type="Proteomes" id="UP000613177"/>
    </source>
</evidence>
<feature type="domain" description="Chromosome segregation in meiosis protein 3" evidence="8">
    <location>
        <begin position="46"/>
        <end position="112"/>
    </location>
</feature>
<evidence type="ECO:0000256" key="6">
    <source>
        <dbReference type="RuleBase" id="RU366049"/>
    </source>
</evidence>
<keyword evidence="5 6" id="KW-0131">Cell cycle</keyword>
<protein>
    <recommendedName>
        <fullName evidence="6">Chromosome segregation in meiosis protein</fullName>
    </recommendedName>
</protein>
<proteinExistence type="inferred from homology"/>
<evidence type="ECO:0000256" key="1">
    <source>
        <dbReference type="ARBA" id="ARBA00004123"/>
    </source>
</evidence>
<keyword evidence="4 6" id="KW-0539">Nucleus</keyword>
<dbReference type="GO" id="GO:0006974">
    <property type="term" value="P:DNA damage response"/>
    <property type="evidence" value="ECO:0007669"/>
    <property type="project" value="UniProtKB-KW"/>
</dbReference>
<comment type="subcellular location">
    <subcellularLocation>
        <location evidence="1 6">Nucleus</location>
    </subcellularLocation>
</comment>
<dbReference type="GO" id="GO:0031297">
    <property type="term" value="P:replication fork processing"/>
    <property type="evidence" value="ECO:0007669"/>
    <property type="project" value="UniProtKB-UniRule"/>
</dbReference>
<feature type="compositionally biased region" description="Basic and acidic residues" evidence="7">
    <location>
        <begin position="157"/>
        <end position="166"/>
    </location>
</feature>
<organism evidence="9 10">
    <name type="scientific">Thamnidium elegans</name>
    <dbReference type="NCBI Taxonomy" id="101142"/>
    <lineage>
        <taxon>Eukaryota</taxon>
        <taxon>Fungi</taxon>
        <taxon>Fungi incertae sedis</taxon>
        <taxon>Mucoromycota</taxon>
        <taxon>Mucoromycotina</taxon>
        <taxon>Mucoromycetes</taxon>
        <taxon>Mucorales</taxon>
        <taxon>Mucorineae</taxon>
        <taxon>Mucoraceae</taxon>
        <taxon>Thamnidium</taxon>
    </lineage>
</organism>
<dbReference type="Pfam" id="PF07962">
    <property type="entry name" value="Swi3"/>
    <property type="match status" value="1"/>
</dbReference>
<comment type="similarity">
    <text evidence="2 6">Belongs to the CSM3 family.</text>
</comment>
<dbReference type="PANTHER" id="PTHR13220:SF11">
    <property type="entry name" value="TIMELESS-INTERACTING PROTEIN"/>
    <property type="match status" value="1"/>
</dbReference>
<dbReference type="GO" id="GO:0000076">
    <property type="term" value="P:DNA replication checkpoint signaling"/>
    <property type="evidence" value="ECO:0007669"/>
    <property type="project" value="UniProtKB-UniRule"/>
</dbReference>
<evidence type="ECO:0000313" key="9">
    <source>
        <dbReference type="EMBL" id="KAG2231328.1"/>
    </source>
</evidence>
<feature type="compositionally biased region" description="Basic and acidic residues" evidence="7">
    <location>
        <begin position="233"/>
        <end position="252"/>
    </location>
</feature>
<comment type="function">
    <text evidence="6">Plays an important role in the control of DNA replication and the maintenance of replication fork stability.</text>
</comment>
<comment type="caution">
    <text evidence="9">The sequence shown here is derived from an EMBL/GenBank/DDBJ whole genome shotgun (WGS) entry which is preliminary data.</text>
</comment>
<dbReference type="GO" id="GO:0003677">
    <property type="term" value="F:DNA binding"/>
    <property type="evidence" value="ECO:0007669"/>
    <property type="project" value="TreeGrafter"/>
</dbReference>
<keyword evidence="10" id="KW-1185">Reference proteome</keyword>
<evidence type="ECO:0000256" key="3">
    <source>
        <dbReference type="ARBA" id="ARBA00022763"/>
    </source>
</evidence>
<dbReference type="AlphaFoldDB" id="A0A8H7SNM8"/>
<feature type="compositionally biased region" description="Basic residues" evidence="7">
    <location>
        <begin position="167"/>
        <end position="179"/>
    </location>
</feature>
<evidence type="ECO:0000259" key="8">
    <source>
        <dbReference type="Pfam" id="PF07962"/>
    </source>
</evidence>
<dbReference type="InterPro" id="IPR012923">
    <property type="entry name" value="Csm3"/>
</dbReference>
<evidence type="ECO:0000256" key="5">
    <source>
        <dbReference type="ARBA" id="ARBA00023306"/>
    </source>
</evidence>